<proteinExistence type="predicted"/>
<dbReference type="AlphaFoldDB" id="A0A834M3P1"/>
<comment type="caution">
    <text evidence="2">The sequence shown here is derived from an EMBL/GenBank/DDBJ whole genome shotgun (WGS) entry which is preliminary data.</text>
</comment>
<protein>
    <submittedName>
        <fullName evidence="2">Uncharacterized protein</fullName>
    </submittedName>
</protein>
<name>A0A834M3P1_RHYFE</name>
<evidence type="ECO:0000256" key="1">
    <source>
        <dbReference type="SAM" id="MobiDB-lite"/>
    </source>
</evidence>
<dbReference type="Proteomes" id="UP000625711">
    <property type="component" value="Unassembled WGS sequence"/>
</dbReference>
<gene>
    <name evidence="2" type="ORF">GWI33_016120</name>
</gene>
<sequence>MIVELGRSLPTSVRDLLFVDYDRAHMNGLPGDGKKIKDSGQKPGNSFGTNPAIRNRSVSATGRLRRRLTLTVRFGHAVYMDITHTARRTSARRRARLQYLHGPTGLAKQSKDRRVSVVLRDRLISVEAEALPRADFVLARREFFVFRAVMCVQCW</sequence>
<organism evidence="2 3">
    <name type="scientific">Rhynchophorus ferrugineus</name>
    <name type="common">Red palm weevil</name>
    <name type="synonym">Curculio ferrugineus</name>
    <dbReference type="NCBI Taxonomy" id="354439"/>
    <lineage>
        <taxon>Eukaryota</taxon>
        <taxon>Metazoa</taxon>
        <taxon>Ecdysozoa</taxon>
        <taxon>Arthropoda</taxon>
        <taxon>Hexapoda</taxon>
        <taxon>Insecta</taxon>
        <taxon>Pterygota</taxon>
        <taxon>Neoptera</taxon>
        <taxon>Endopterygota</taxon>
        <taxon>Coleoptera</taxon>
        <taxon>Polyphaga</taxon>
        <taxon>Cucujiformia</taxon>
        <taxon>Curculionidae</taxon>
        <taxon>Dryophthorinae</taxon>
        <taxon>Rhynchophorus</taxon>
    </lineage>
</organism>
<accession>A0A834M3P1</accession>
<evidence type="ECO:0000313" key="3">
    <source>
        <dbReference type="Proteomes" id="UP000625711"/>
    </source>
</evidence>
<reference evidence="2" key="1">
    <citation type="submission" date="2020-08" db="EMBL/GenBank/DDBJ databases">
        <title>Genome sequencing and assembly of the red palm weevil Rhynchophorus ferrugineus.</title>
        <authorList>
            <person name="Dias G.B."/>
            <person name="Bergman C.M."/>
            <person name="Manee M."/>
        </authorList>
    </citation>
    <scope>NUCLEOTIDE SEQUENCE</scope>
    <source>
        <strain evidence="2">AA-2017</strain>
        <tissue evidence="2">Whole larva</tissue>
    </source>
</reference>
<feature type="region of interest" description="Disordered" evidence="1">
    <location>
        <begin position="29"/>
        <end position="54"/>
    </location>
</feature>
<dbReference type="EMBL" id="JAACXV010014036">
    <property type="protein sequence ID" value="KAF7270941.1"/>
    <property type="molecule type" value="Genomic_DNA"/>
</dbReference>
<keyword evidence="3" id="KW-1185">Reference proteome</keyword>
<evidence type="ECO:0000313" key="2">
    <source>
        <dbReference type="EMBL" id="KAF7270941.1"/>
    </source>
</evidence>